<evidence type="ECO:0000256" key="2">
    <source>
        <dbReference type="ARBA" id="ARBA00007236"/>
    </source>
</evidence>
<dbReference type="STRING" id="409849.ENSPMGP00000016144"/>
<dbReference type="InterPro" id="IPR029034">
    <property type="entry name" value="Cystine-knot_cytokine"/>
</dbReference>
<evidence type="ECO:0000313" key="5">
    <source>
        <dbReference type="Ensembl" id="ENSPMGP00000016144.1"/>
    </source>
</evidence>
<dbReference type="Gene3D" id="2.10.90.10">
    <property type="entry name" value="Cystine-knot cytokines"/>
    <property type="match status" value="1"/>
</dbReference>
<evidence type="ECO:0000256" key="3">
    <source>
        <dbReference type="ARBA" id="ARBA00022525"/>
    </source>
</evidence>
<proteinExistence type="inferred from homology"/>
<organism evidence="5 6">
    <name type="scientific">Periophthalmus magnuspinnatus</name>
    <dbReference type="NCBI Taxonomy" id="409849"/>
    <lineage>
        <taxon>Eukaryota</taxon>
        <taxon>Metazoa</taxon>
        <taxon>Chordata</taxon>
        <taxon>Craniata</taxon>
        <taxon>Vertebrata</taxon>
        <taxon>Euteleostomi</taxon>
        <taxon>Actinopterygii</taxon>
        <taxon>Neopterygii</taxon>
        <taxon>Teleostei</taxon>
        <taxon>Neoteleostei</taxon>
        <taxon>Acanthomorphata</taxon>
        <taxon>Gobiaria</taxon>
        <taxon>Gobiiformes</taxon>
        <taxon>Gobioidei</taxon>
        <taxon>Gobiidae</taxon>
        <taxon>Oxudercinae</taxon>
        <taxon>Periophthalmus</taxon>
    </lineage>
</organism>
<comment type="similarity">
    <text evidence="2">Belongs to the IL-17 family.</text>
</comment>
<dbReference type="Proteomes" id="UP000261520">
    <property type="component" value="Unplaced"/>
</dbReference>
<reference evidence="5" key="2">
    <citation type="submission" date="2025-09" db="UniProtKB">
        <authorList>
            <consortium name="Ensembl"/>
        </authorList>
    </citation>
    <scope>IDENTIFICATION</scope>
</reference>
<reference evidence="5" key="1">
    <citation type="submission" date="2025-08" db="UniProtKB">
        <authorList>
            <consortium name="Ensembl"/>
        </authorList>
    </citation>
    <scope>IDENTIFICATION</scope>
</reference>
<protein>
    <recommendedName>
        <fullName evidence="7">Interleukin 17a/f1</fullName>
    </recommendedName>
</protein>
<evidence type="ECO:0008006" key="7">
    <source>
        <dbReference type="Google" id="ProtNLM"/>
    </source>
</evidence>
<dbReference type="Pfam" id="PF06083">
    <property type="entry name" value="IL17"/>
    <property type="match status" value="1"/>
</dbReference>
<dbReference type="InterPro" id="IPR010345">
    <property type="entry name" value="IL-17_fam"/>
</dbReference>
<sequence length="110" mass="11752">NLSTSSSSLSEGMGDIHSRSLSPWIWRMSTVPMQIPSTLWEAECSSVCGFPQKTGGHTQTGGGGYLGLNAVPISQQVLVLERRPGSRCFTTVLRHVIVGCTCVRAQATTT</sequence>
<dbReference type="AlphaFoldDB" id="A0A3B4AHQ2"/>
<keyword evidence="4" id="KW-0732">Signal</keyword>
<dbReference type="GO" id="GO:0005576">
    <property type="term" value="C:extracellular region"/>
    <property type="evidence" value="ECO:0007669"/>
    <property type="project" value="UniProtKB-SubCell"/>
</dbReference>
<dbReference type="SUPFAM" id="SSF57501">
    <property type="entry name" value="Cystine-knot cytokines"/>
    <property type="match status" value="1"/>
</dbReference>
<accession>A0A3B4AHQ2</accession>
<dbReference type="Ensembl" id="ENSPMGT00000017224.1">
    <property type="protein sequence ID" value="ENSPMGP00000016144.1"/>
    <property type="gene ID" value="ENSPMGG00000013248.1"/>
</dbReference>
<evidence type="ECO:0000313" key="6">
    <source>
        <dbReference type="Proteomes" id="UP000261520"/>
    </source>
</evidence>
<keyword evidence="6" id="KW-1185">Reference proteome</keyword>
<name>A0A3B4AHQ2_9GOBI</name>
<evidence type="ECO:0000256" key="1">
    <source>
        <dbReference type="ARBA" id="ARBA00004613"/>
    </source>
</evidence>
<evidence type="ECO:0000256" key="4">
    <source>
        <dbReference type="ARBA" id="ARBA00022729"/>
    </source>
</evidence>
<comment type="subcellular location">
    <subcellularLocation>
        <location evidence="1">Secreted</location>
    </subcellularLocation>
</comment>
<keyword evidence="3" id="KW-0964">Secreted</keyword>
<dbReference type="GO" id="GO:0005125">
    <property type="term" value="F:cytokine activity"/>
    <property type="evidence" value="ECO:0007669"/>
    <property type="project" value="InterPro"/>
</dbReference>